<dbReference type="EMBL" id="LOWA01000018">
    <property type="protein sequence ID" value="KVE28579.1"/>
    <property type="molecule type" value="Genomic_DNA"/>
</dbReference>
<dbReference type="Pfam" id="PF13471">
    <property type="entry name" value="Transglut_core3"/>
    <property type="match status" value="1"/>
</dbReference>
<sequence>MNDNTRFVWFEDQLISLDMTGDIYTVFSEAQSRELKRRVDAILARENDQSGAAADDNVGLPIHQSAFEAISNGARRTYSGVSLNCWTILRRDVSFSNGLVVARALATLHAVHRCANTERMIGLTRMIERARQARRPRAALRVDVLIRSLNAACMLYPKKTKCLEWATTLVLLGFRYGHDLRLVVGVQNHPFYAHAWAELDREVVGDEPTLRDQLAVILETG</sequence>
<organism evidence="2 3">
    <name type="scientific">Burkholderia singularis</name>
    <dbReference type="NCBI Taxonomy" id="1503053"/>
    <lineage>
        <taxon>Bacteria</taxon>
        <taxon>Pseudomonadati</taxon>
        <taxon>Pseudomonadota</taxon>
        <taxon>Betaproteobacteria</taxon>
        <taxon>Burkholderiales</taxon>
        <taxon>Burkholderiaceae</taxon>
        <taxon>Burkholderia</taxon>
        <taxon>pseudomallei group</taxon>
    </lineage>
</organism>
<evidence type="ECO:0000259" key="1">
    <source>
        <dbReference type="Pfam" id="PF13471"/>
    </source>
</evidence>
<name>A0A124P9I0_9BURK</name>
<comment type="caution">
    <text evidence="2">The sequence shown here is derived from an EMBL/GenBank/DDBJ whole genome shotgun (WGS) entry which is preliminary data.</text>
</comment>
<dbReference type="Proteomes" id="UP000062788">
    <property type="component" value="Unassembled WGS sequence"/>
</dbReference>
<dbReference type="InterPro" id="IPR053521">
    <property type="entry name" value="McjB-like"/>
</dbReference>
<dbReference type="NCBIfam" id="NF033537">
    <property type="entry name" value="lasso_biosyn_B2"/>
    <property type="match status" value="1"/>
</dbReference>
<dbReference type="RefSeq" id="WP_059514748.1">
    <property type="nucleotide sequence ID" value="NZ_LOWA01000018.1"/>
</dbReference>
<accession>A0A124P9I0</accession>
<feature type="domain" description="Microcin J25-processing protein McjB C-terminal" evidence="1">
    <location>
        <begin position="105"/>
        <end position="218"/>
    </location>
</feature>
<dbReference type="InterPro" id="IPR032708">
    <property type="entry name" value="McjB_C"/>
</dbReference>
<dbReference type="OrthoDB" id="8937888at2"/>
<evidence type="ECO:0000313" key="2">
    <source>
        <dbReference type="EMBL" id="KVE28579.1"/>
    </source>
</evidence>
<reference evidence="2 3" key="1">
    <citation type="submission" date="2015-11" db="EMBL/GenBank/DDBJ databases">
        <title>Expanding the genomic diversity of Burkholderia species for the development of highly accurate diagnostics.</title>
        <authorList>
            <person name="Sahl J."/>
            <person name="Keim P."/>
            <person name="Wagner D."/>
        </authorList>
    </citation>
    <scope>NUCLEOTIDE SEQUENCE [LARGE SCALE GENOMIC DNA]</scope>
    <source>
        <strain evidence="2 3">TSV85</strain>
    </source>
</reference>
<dbReference type="AlphaFoldDB" id="A0A124P9I0"/>
<evidence type="ECO:0000313" key="3">
    <source>
        <dbReference type="Proteomes" id="UP000062788"/>
    </source>
</evidence>
<gene>
    <name evidence="2" type="ORF">WS67_07545</name>
</gene>
<proteinExistence type="predicted"/>
<protein>
    <recommendedName>
        <fullName evidence="1">Microcin J25-processing protein McjB C-terminal domain-containing protein</fullName>
    </recommendedName>
</protein>
<keyword evidence="3" id="KW-1185">Reference proteome</keyword>